<dbReference type="InterPro" id="IPR012334">
    <property type="entry name" value="Pectin_lyas_fold"/>
</dbReference>
<organism evidence="4 5">
    <name type="scientific">Bacillus phage Pookie</name>
    <dbReference type="NCBI Taxonomy" id="1540093"/>
    <lineage>
        <taxon>Viruses</taxon>
        <taxon>Duplodnaviria</taxon>
        <taxon>Heunggongvirae</taxon>
        <taxon>Uroviricota</taxon>
        <taxon>Caudoviricetes</taxon>
        <taxon>Pagevirus</taxon>
        <taxon>Pagevirus pookie</taxon>
    </lineage>
</organism>
<dbReference type="GO" id="GO:0019058">
    <property type="term" value="P:viral life cycle"/>
    <property type="evidence" value="ECO:0007669"/>
    <property type="project" value="UniProtKB-ARBA"/>
</dbReference>
<dbReference type="Gene3D" id="2.160.20.10">
    <property type="entry name" value="Single-stranded right-handed beta-helix, Pectin lyase-like"/>
    <property type="match status" value="1"/>
</dbReference>
<keyword evidence="5" id="KW-1185">Reference proteome</keyword>
<dbReference type="InterPro" id="IPR039448">
    <property type="entry name" value="Beta_helix"/>
</dbReference>
<dbReference type="GO" id="GO:0044423">
    <property type="term" value="C:virion component"/>
    <property type="evidence" value="ECO:0007669"/>
    <property type="project" value="UniProtKB-KW"/>
</dbReference>
<dbReference type="InterPro" id="IPR011050">
    <property type="entry name" value="Pectin_lyase_fold/virulence"/>
</dbReference>
<name>A0A0A0RVH1_9CAUD</name>
<feature type="domain" description="Right handed beta helix" evidence="3">
    <location>
        <begin position="382"/>
        <end position="517"/>
    </location>
</feature>
<dbReference type="Pfam" id="PF13229">
    <property type="entry name" value="Beta_helix"/>
    <property type="match status" value="1"/>
</dbReference>
<dbReference type="RefSeq" id="YP_009152812.1">
    <property type="nucleotide sequence ID" value="NC_027394.1"/>
</dbReference>
<evidence type="ECO:0000313" key="5">
    <source>
        <dbReference type="Proteomes" id="UP000030209"/>
    </source>
</evidence>
<accession>A0A0A0RVH1</accession>
<dbReference type="KEGG" id="vg:24608769"/>
<evidence type="ECO:0000256" key="1">
    <source>
        <dbReference type="ARBA" id="ARBA00004328"/>
    </source>
</evidence>
<dbReference type="InterPro" id="IPR006626">
    <property type="entry name" value="PbH1"/>
</dbReference>
<dbReference type="OrthoDB" id="1504at10239"/>
<comment type="subcellular location">
    <subcellularLocation>
        <location evidence="1">Virion</location>
    </subcellularLocation>
</comment>
<sequence length="563" mass="61201">MPTITTQDKFFGSNVVTEFIDSVGTSEITYTFTGEPREEIRLQNLSTATVILTVAGQEVTAEAFSSIKVSDLSVMDFKVKSLMGGASFRLTASYVTEDEEDEIKLEKEISNVRNKQNNKDVVVDYKVEKGVLKNAASLIQKAIDECTPVGLWVVIPKGDYYLEKSLIAKAGLKMIIHKDAKLLRYHNDCMVLNGVPGDMVGQSDIWIDGGQWDCRGHLIADDGSAFAMGYAKNITLRNLKIYNVNFSHGMEICAIDTADIEFCEGYGFIDTGGTRTTAEFIQIERGTPTGFPYFGPGDGTPCKNIYVKRAKIGPSANAPSFNVGVGSHDNIINTGAIGVHIIDCDFSQAVKTGMQLRGLRNTVVERVIAYGEKGVEIGHDNATETNVLIRDSDIKGTLTSGITLDGVTKLVIEHTKIDGYTNGIYGLRSKDIDIDKKCDISGQTSDAVAIITNSSNVSVARCIIRKAGRHAFNIYDNASHYRIKENTVIDVATNVFNLAGSNTKQMHIRENTVLDTTLTNIVNASAGVDKLFFKDNVYPASIATPIVSSATNSTVLAADNITF</sequence>
<dbReference type="GeneID" id="24608769"/>
<dbReference type="GO" id="GO:0051701">
    <property type="term" value="P:biological process involved in interaction with host"/>
    <property type="evidence" value="ECO:0007669"/>
    <property type="project" value="UniProtKB-ARBA"/>
</dbReference>
<evidence type="ECO:0000259" key="3">
    <source>
        <dbReference type="Pfam" id="PF13229"/>
    </source>
</evidence>
<keyword evidence="2" id="KW-0946">Virion</keyword>
<dbReference type="Proteomes" id="UP000030209">
    <property type="component" value="Segment"/>
</dbReference>
<evidence type="ECO:0000313" key="4">
    <source>
        <dbReference type="EMBL" id="AIW03698.1"/>
    </source>
</evidence>
<protein>
    <submittedName>
        <fullName evidence="4">Tail spike protein</fullName>
    </submittedName>
</protein>
<dbReference type="SMART" id="SM00710">
    <property type="entry name" value="PbH1"/>
    <property type="match status" value="5"/>
</dbReference>
<dbReference type="SUPFAM" id="SSF51126">
    <property type="entry name" value="Pectin lyase-like"/>
    <property type="match status" value="2"/>
</dbReference>
<reference evidence="4 5" key="1">
    <citation type="journal article" date="2015" name="Genome Announc.">
        <title>Complete Genome of Bacillus megaterium Podophage Pookie.</title>
        <authorList>
            <person name="Ladzekpo T.N."/>
            <person name="DeCrescenzo A.J."/>
            <person name="Hernandez A.C."/>
            <person name="Kuty Everett G.F."/>
        </authorList>
    </citation>
    <scope>NUCLEOTIDE SEQUENCE [LARGE SCALE GENOMIC DNA]</scope>
</reference>
<evidence type="ECO:0000256" key="2">
    <source>
        <dbReference type="ARBA" id="ARBA00022844"/>
    </source>
</evidence>
<gene>
    <name evidence="4" type="ORF">CPT_Pookie13</name>
</gene>
<proteinExistence type="predicted"/>
<dbReference type="EMBL" id="KM236248">
    <property type="protein sequence ID" value="AIW03698.1"/>
    <property type="molecule type" value="Genomic_DNA"/>
</dbReference>